<evidence type="ECO:0000313" key="2">
    <source>
        <dbReference type="Proteomes" id="UP000573729"/>
    </source>
</evidence>
<dbReference type="InterPro" id="IPR008964">
    <property type="entry name" value="Invasin/intimin_cell_adhesion"/>
</dbReference>
<dbReference type="Gene3D" id="2.60.40.1080">
    <property type="match status" value="1"/>
</dbReference>
<dbReference type="Proteomes" id="UP000573729">
    <property type="component" value="Unassembled WGS sequence"/>
</dbReference>
<name>A0A7W7BSW2_9MICO</name>
<organism evidence="1 2">
    <name type="scientific">Microbacterium marinum</name>
    <dbReference type="NCBI Taxonomy" id="421115"/>
    <lineage>
        <taxon>Bacteria</taxon>
        <taxon>Bacillati</taxon>
        <taxon>Actinomycetota</taxon>
        <taxon>Actinomycetes</taxon>
        <taxon>Micrococcales</taxon>
        <taxon>Microbacteriaceae</taxon>
        <taxon>Microbacterium</taxon>
    </lineage>
</organism>
<gene>
    <name evidence="1" type="ORF">BKA24_001807</name>
</gene>
<comment type="caution">
    <text evidence="1">The sequence shown here is derived from an EMBL/GenBank/DDBJ whole genome shotgun (WGS) entry which is preliminary data.</text>
</comment>
<accession>A0A7W7BSW2</accession>
<dbReference type="RefSeq" id="WP_184217277.1">
    <property type="nucleotide sequence ID" value="NZ_JACHMD010000001.1"/>
</dbReference>
<evidence type="ECO:0008006" key="3">
    <source>
        <dbReference type="Google" id="ProtNLM"/>
    </source>
</evidence>
<evidence type="ECO:0000313" key="1">
    <source>
        <dbReference type="EMBL" id="MBB4667098.1"/>
    </source>
</evidence>
<keyword evidence="2" id="KW-1185">Reference proteome</keyword>
<sequence>MNATIVSNKRIGWFVGPDTTIADWEKPSLANVQALTNYSPAIRTDGTDFGLQATEMTDDRSFADEAGAQALGYSAFGGNVSSFIPAAADTASVVRQAHTTFKKPRTKLAVAQRFGVPEAQPIAAGDEINLFRVITDAENVERRQTGYSTTTELVDQDDHLVNYIVPPAVAASVTVTGASGGAVGSVGLLAAEYQGHAITVGAQWVSSNPAVATVHPGGVVEYLSAGTAQITAAYPGAATSANKAITVTV</sequence>
<protein>
    <recommendedName>
        <fullName evidence="3">BIG2 domain-containing protein</fullName>
    </recommendedName>
</protein>
<reference evidence="1 2" key="1">
    <citation type="submission" date="2020-08" db="EMBL/GenBank/DDBJ databases">
        <title>Sequencing the genomes of 1000 actinobacteria strains.</title>
        <authorList>
            <person name="Klenk H.-P."/>
        </authorList>
    </citation>
    <scope>NUCLEOTIDE SEQUENCE [LARGE SCALE GENOMIC DNA]</scope>
    <source>
        <strain evidence="1 2">DSM 24947</strain>
    </source>
</reference>
<proteinExistence type="predicted"/>
<dbReference type="Pfam" id="PF25595">
    <property type="entry name" value="Phage_TTP_16"/>
    <property type="match status" value="1"/>
</dbReference>
<dbReference type="SUPFAM" id="SSF49373">
    <property type="entry name" value="Invasin/intimin cell-adhesion fragments"/>
    <property type="match status" value="1"/>
</dbReference>
<dbReference type="EMBL" id="JACHMD010000001">
    <property type="protein sequence ID" value="MBB4667098.1"/>
    <property type="molecule type" value="Genomic_DNA"/>
</dbReference>
<dbReference type="InterPro" id="IPR058009">
    <property type="entry name" value="TTP_Phage_16"/>
</dbReference>
<dbReference type="AlphaFoldDB" id="A0A7W7BSW2"/>